<evidence type="ECO:0000256" key="2">
    <source>
        <dbReference type="SAM" id="SignalP"/>
    </source>
</evidence>
<name>A0A947D9H8_9HYPH</name>
<feature type="region of interest" description="Disordered" evidence="1">
    <location>
        <begin position="478"/>
        <end position="510"/>
    </location>
</feature>
<evidence type="ECO:0000256" key="1">
    <source>
        <dbReference type="SAM" id="MobiDB-lite"/>
    </source>
</evidence>
<organism evidence="3 4">
    <name type="scientific">Prosthecodimorpha staleyi</name>
    <dbReference type="NCBI Taxonomy" id="2840188"/>
    <lineage>
        <taxon>Bacteria</taxon>
        <taxon>Pseudomonadati</taxon>
        <taxon>Pseudomonadota</taxon>
        <taxon>Alphaproteobacteria</taxon>
        <taxon>Hyphomicrobiales</taxon>
        <taxon>Ancalomicrobiaceae</taxon>
        <taxon>Prosthecodimorpha</taxon>
    </lineage>
</organism>
<proteinExistence type="predicted"/>
<sequence length="510" mass="53548">MIAKRTTLAFGLVLAGLMPVRAEPGSAEEATRLTQLFESYVGANAADAPPKVAVTAEADGYRVTVNLEQIAAPLAVHGLKVEPAPFSLRIARTPDGLWRLFDATFPTFDATFADSRSRWSFTKPGGESLFDPALGVATRSTVTIGRIDSESQDKDGQSRASYSDYEAVSTAVPAGPDAVTMQGRDRFRDLSQTMRFAWPAELGGGSTIELGVTVASQRSEATIEALKVKPLLGLWRLLVATGVSPDALAAAKNDLRKAVTDSLPVFQRIGGNSQFDGIAIQFPSGSASMSKLQFGIDLNGLVKPAGGGMTLQATDLMVKSDLIPTWVEPLIPGMIDIGFNTGGFDFDGAARALIDLVDPATAGDDPDLIPSILAEKIMPDGRFMVTLTPGRLRSSLYEVAWDGGLEVASERIDGTITVRAIGLDKTIAALGAAKGDKIAAGALVGLYGAQALAAADTDGALKWVVRFKPDGSILVNDNVVQKPTEEAVPEEKDDDADGDGDGQDGKAGKP</sequence>
<feature type="chain" id="PRO_5037535756" description="DUF2125 domain-containing protein" evidence="2">
    <location>
        <begin position="23"/>
        <end position="510"/>
    </location>
</feature>
<dbReference type="AlphaFoldDB" id="A0A947D9H8"/>
<keyword evidence="4" id="KW-1185">Reference proteome</keyword>
<accession>A0A947D9H8</accession>
<gene>
    <name evidence="3" type="ORF">KL771_24195</name>
</gene>
<dbReference type="Proteomes" id="UP000766595">
    <property type="component" value="Unassembled WGS sequence"/>
</dbReference>
<comment type="caution">
    <text evidence="3">The sequence shown here is derived from an EMBL/GenBank/DDBJ whole genome shotgun (WGS) entry which is preliminary data.</text>
</comment>
<keyword evidence="2" id="KW-0732">Signal</keyword>
<dbReference type="EMBL" id="JAHHZF010000014">
    <property type="protein sequence ID" value="MBT9292584.1"/>
    <property type="molecule type" value="Genomic_DNA"/>
</dbReference>
<evidence type="ECO:0000313" key="3">
    <source>
        <dbReference type="EMBL" id="MBT9292584.1"/>
    </source>
</evidence>
<protein>
    <recommendedName>
        <fullName evidence="5">DUF2125 domain-containing protein</fullName>
    </recommendedName>
</protein>
<evidence type="ECO:0008006" key="5">
    <source>
        <dbReference type="Google" id="ProtNLM"/>
    </source>
</evidence>
<feature type="compositionally biased region" description="Acidic residues" evidence="1">
    <location>
        <begin position="487"/>
        <end position="502"/>
    </location>
</feature>
<feature type="signal peptide" evidence="2">
    <location>
        <begin position="1"/>
        <end position="22"/>
    </location>
</feature>
<evidence type="ECO:0000313" key="4">
    <source>
        <dbReference type="Proteomes" id="UP000766595"/>
    </source>
</evidence>
<reference evidence="3 4" key="1">
    <citation type="submission" date="2021-06" db="EMBL/GenBank/DDBJ databases">
        <authorList>
            <person name="Grouzdev D.S."/>
            <person name="Koziaeva V."/>
        </authorList>
    </citation>
    <scope>NUCLEOTIDE SEQUENCE [LARGE SCALE GENOMIC DNA]</scope>
    <source>
        <strain evidence="3 4">22</strain>
    </source>
</reference>
<dbReference type="RefSeq" id="WP_261971088.1">
    <property type="nucleotide sequence ID" value="NZ_JAHHZF010000014.1"/>
</dbReference>